<dbReference type="Proteomes" id="UP000441717">
    <property type="component" value="Unassembled WGS sequence"/>
</dbReference>
<evidence type="ECO:0000313" key="2">
    <source>
        <dbReference type="EMBL" id="MQL53613.1"/>
    </source>
</evidence>
<protein>
    <recommendedName>
        <fullName evidence="4">Metal-dependent hydrolase</fullName>
    </recommendedName>
</protein>
<dbReference type="InterPro" id="IPR007404">
    <property type="entry name" value="YdjM-like"/>
</dbReference>
<evidence type="ECO:0000313" key="3">
    <source>
        <dbReference type="Proteomes" id="UP000441717"/>
    </source>
</evidence>
<name>A0A6N7IVL2_9FIRM</name>
<feature type="transmembrane region" description="Helical" evidence="1">
    <location>
        <begin position="32"/>
        <end position="57"/>
    </location>
</feature>
<dbReference type="OrthoDB" id="5459053at2"/>
<evidence type="ECO:0008006" key="4">
    <source>
        <dbReference type="Google" id="ProtNLM"/>
    </source>
</evidence>
<keyword evidence="3" id="KW-1185">Reference proteome</keyword>
<dbReference type="RefSeq" id="WP_152948076.1">
    <property type="nucleotide sequence ID" value="NZ_WHYR01000057.1"/>
</dbReference>
<keyword evidence="1" id="KW-1133">Transmembrane helix</keyword>
<proteinExistence type="predicted"/>
<keyword evidence="1" id="KW-0472">Membrane</keyword>
<dbReference type="AlphaFoldDB" id="A0A6N7IVL2"/>
<reference evidence="2 3" key="1">
    <citation type="submission" date="2019-10" db="EMBL/GenBank/DDBJ databases">
        <title>Comparative genomics of sulfur disproportionating microorganisms.</title>
        <authorList>
            <person name="Ward L.M."/>
            <person name="Bertran E."/>
            <person name="Johnston D."/>
        </authorList>
    </citation>
    <scope>NUCLEOTIDE SEQUENCE [LARGE SCALE GENOMIC DNA]</scope>
    <source>
        <strain evidence="2 3">DSM 14055</strain>
    </source>
</reference>
<accession>A0A6N7IVL2</accession>
<feature type="transmembrane region" description="Helical" evidence="1">
    <location>
        <begin position="90"/>
        <end position="109"/>
    </location>
</feature>
<dbReference type="EMBL" id="WHYR01000057">
    <property type="protein sequence ID" value="MQL53613.1"/>
    <property type="molecule type" value="Genomic_DNA"/>
</dbReference>
<evidence type="ECO:0000256" key="1">
    <source>
        <dbReference type="SAM" id="Phobius"/>
    </source>
</evidence>
<keyword evidence="1" id="KW-0812">Transmembrane</keyword>
<organism evidence="2 3">
    <name type="scientific">Desulfofundulus thermobenzoicus</name>
    <dbReference type="NCBI Taxonomy" id="29376"/>
    <lineage>
        <taxon>Bacteria</taxon>
        <taxon>Bacillati</taxon>
        <taxon>Bacillota</taxon>
        <taxon>Clostridia</taxon>
        <taxon>Eubacteriales</taxon>
        <taxon>Peptococcaceae</taxon>
        <taxon>Desulfofundulus</taxon>
    </lineage>
</organism>
<comment type="caution">
    <text evidence="2">The sequence shown here is derived from an EMBL/GenBank/DDBJ whole genome shotgun (WGS) entry which is preliminary data.</text>
</comment>
<gene>
    <name evidence="2" type="ORF">GFC01_15345</name>
</gene>
<dbReference type="Pfam" id="PF04307">
    <property type="entry name" value="YdjM"/>
    <property type="match status" value="1"/>
</dbReference>
<sequence>MLWRTHFLAGAAAGLLMTGHHADIKTAAISAGVAGVMTLLAAFMLRFWFAHALAGYLSHLIMDSMNPQGVPCLWPFKKHISLPLVETGNLLEKVVVSPALLLLCGWFLFR</sequence>